<protein>
    <submittedName>
        <fullName evidence="3">PC-Esterase</fullName>
    </submittedName>
</protein>
<name>A0AAN8UM31_9MAGN</name>
<evidence type="ECO:0000259" key="2">
    <source>
        <dbReference type="Pfam" id="PF13839"/>
    </source>
</evidence>
<proteinExistence type="inferred from homology"/>
<reference evidence="3 4" key="1">
    <citation type="submission" date="2023-12" db="EMBL/GenBank/DDBJ databases">
        <title>A high-quality genome assembly for Dillenia turbinata (Dilleniales).</title>
        <authorList>
            <person name="Chanderbali A."/>
        </authorList>
    </citation>
    <scope>NUCLEOTIDE SEQUENCE [LARGE SCALE GENOMIC DNA]</scope>
    <source>
        <strain evidence="3">LSX21</strain>
        <tissue evidence="3">Leaf</tissue>
    </source>
</reference>
<dbReference type="Proteomes" id="UP001370490">
    <property type="component" value="Unassembled WGS sequence"/>
</dbReference>
<dbReference type="InterPro" id="IPR029962">
    <property type="entry name" value="TBL"/>
</dbReference>
<dbReference type="GO" id="GO:0016413">
    <property type="term" value="F:O-acetyltransferase activity"/>
    <property type="evidence" value="ECO:0007669"/>
    <property type="project" value="InterPro"/>
</dbReference>
<feature type="domain" description="Trichome birefringence-like C-terminal" evidence="2">
    <location>
        <begin position="2"/>
        <end position="59"/>
    </location>
</feature>
<dbReference type="Pfam" id="PF13839">
    <property type="entry name" value="PC-Esterase"/>
    <property type="match status" value="2"/>
</dbReference>
<keyword evidence="4" id="KW-1185">Reference proteome</keyword>
<comment type="caution">
    <text evidence="3">The sequence shown here is derived from an EMBL/GenBank/DDBJ whole genome shotgun (WGS) entry which is preliminary data.</text>
</comment>
<dbReference type="AlphaFoldDB" id="A0AAN8UM31"/>
<organism evidence="3 4">
    <name type="scientific">Dillenia turbinata</name>
    <dbReference type="NCBI Taxonomy" id="194707"/>
    <lineage>
        <taxon>Eukaryota</taxon>
        <taxon>Viridiplantae</taxon>
        <taxon>Streptophyta</taxon>
        <taxon>Embryophyta</taxon>
        <taxon>Tracheophyta</taxon>
        <taxon>Spermatophyta</taxon>
        <taxon>Magnoliopsida</taxon>
        <taxon>eudicotyledons</taxon>
        <taxon>Gunneridae</taxon>
        <taxon>Pentapetalae</taxon>
        <taxon>Dilleniales</taxon>
        <taxon>Dilleniaceae</taxon>
        <taxon>Dillenia</taxon>
    </lineage>
</organism>
<dbReference type="GO" id="GO:0005794">
    <property type="term" value="C:Golgi apparatus"/>
    <property type="evidence" value="ECO:0007669"/>
    <property type="project" value="TreeGrafter"/>
</dbReference>
<feature type="domain" description="Trichome birefringence-like C-terminal" evidence="2">
    <location>
        <begin position="66"/>
        <end position="186"/>
    </location>
</feature>
<accession>A0AAN8UM31</accession>
<dbReference type="EMBL" id="JBAMMX010000026">
    <property type="protein sequence ID" value="KAK6913706.1"/>
    <property type="molecule type" value="Genomic_DNA"/>
</dbReference>
<gene>
    <name evidence="3" type="ORF">RJ641_021027</name>
</gene>
<dbReference type="PANTHER" id="PTHR32285">
    <property type="entry name" value="PROTEIN TRICHOME BIREFRINGENCE-LIKE 9-RELATED"/>
    <property type="match status" value="1"/>
</dbReference>
<evidence type="ECO:0000313" key="4">
    <source>
        <dbReference type="Proteomes" id="UP001370490"/>
    </source>
</evidence>
<sequence length="186" mass="21278">MFDGKRMLEMLRGKRVVLVDDSLHRNTWESLVCALREALVNKNGVFEVSGRTEFKTEGFYSFIFRTEVAEAITKALRTWAQWVDANVDPSRSRVFFRGCSASHFKGGQWNSGGSCDGEIRPMTNETHLSPYPWMMSIVENVISEMKIPVLYLNITKMTDYRKDGHPSIYRIAGNQRSPGMDQDCSH</sequence>
<comment type="similarity">
    <text evidence="1">Belongs to the PC-esterase family. TBL subfamily.</text>
</comment>
<dbReference type="PANTHER" id="PTHR32285:SF241">
    <property type="entry name" value="PROTEIN TRICHOME BIREFRINGENCE-LIKE 4"/>
    <property type="match status" value="1"/>
</dbReference>
<evidence type="ECO:0000313" key="3">
    <source>
        <dbReference type="EMBL" id="KAK6913706.1"/>
    </source>
</evidence>
<dbReference type="InterPro" id="IPR026057">
    <property type="entry name" value="TBL_C"/>
</dbReference>
<evidence type="ECO:0000256" key="1">
    <source>
        <dbReference type="ARBA" id="ARBA00007727"/>
    </source>
</evidence>